<sequence>MNTYGMTPFNVCMNVWKEPCDIVQPTVYNVEQGLKASPDSKISDGRCGPADNALGSLKDAVVEEVSCEIGSTVVDNNGKGPGATSSFLDDPKYPEEMSGGESCHLQKCCPEVKPVGKTEDVIKAAPGASVGESLSLVTLIAKDLVESASHRLVPSHPYSAITTSQKTTSSTSRSSGCMAQYNSGNGGTYL</sequence>
<proteinExistence type="predicted"/>
<dbReference type="AlphaFoldDB" id="A0A2P6QN30"/>
<comment type="caution">
    <text evidence="1">The sequence shown here is derived from an EMBL/GenBank/DDBJ whole genome shotgun (WGS) entry which is preliminary data.</text>
</comment>
<dbReference type="Gramene" id="PRQ35589">
    <property type="protein sequence ID" value="PRQ35589"/>
    <property type="gene ID" value="RchiOBHm_Chr5g0081641"/>
</dbReference>
<evidence type="ECO:0000313" key="2">
    <source>
        <dbReference type="Proteomes" id="UP000238479"/>
    </source>
</evidence>
<reference evidence="1 2" key="1">
    <citation type="journal article" date="2018" name="Nat. Genet.">
        <title>The Rosa genome provides new insights in the design of modern roses.</title>
        <authorList>
            <person name="Bendahmane M."/>
        </authorList>
    </citation>
    <scope>NUCLEOTIDE SEQUENCE [LARGE SCALE GENOMIC DNA]</scope>
    <source>
        <strain evidence="2">cv. Old Blush</strain>
    </source>
</reference>
<organism evidence="1 2">
    <name type="scientific">Rosa chinensis</name>
    <name type="common">China rose</name>
    <dbReference type="NCBI Taxonomy" id="74649"/>
    <lineage>
        <taxon>Eukaryota</taxon>
        <taxon>Viridiplantae</taxon>
        <taxon>Streptophyta</taxon>
        <taxon>Embryophyta</taxon>
        <taxon>Tracheophyta</taxon>
        <taxon>Spermatophyta</taxon>
        <taxon>Magnoliopsida</taxon>
        <taxon>eudicotyledons</taxon>
        <taxon>Gunneridae</taxon>
        <taxon>Pentapetalae</taxon>
        <taxon>rosids</taxon>
        <taxon>fabids</taxon>
        <taxon>Rosales</taxon>
        <taxon>Rosaceae</taxon>
        <taxon>Rosoideae</taxon>
        <taxon>Rosoideae incertae sedis</taxon>
        <taxon>Rosa</taxon>
    </lineage>
</organism>
<gene>
    <name evidence="1" type="ORF">RchiOBHm_Chr5g0081641</name>
</gene>
<dbReference type="STRING" id="74649.A0A2P6QN30"/>
<dbReference type="Proteomes" id="UP000238479">
    <property type="component" value="Chromosome 5"/>
</dbReference>
<keyword evidence="2" id="KW-1185">Reference proteome</keyword>
<protein>
    <submittedName>
        <fullName evidence="1">Uncharacterized protein</fullName>
    </submittedName>
</protein>
<accession>A0A2P6QN30</accession>
<name>A0A2P6QN30_ROSCH</name>
<evidence type="ECO:0000313" key="1">
    <source>
        <dbReference type="EMBL" id="PRQ35589.1"/>
    </source>
</evidence>
<dbReference type="EMBL" id="PDCK01000043">
    <property type="protein sequence ID" value="PRQ35589.1"/>
    <property type="molecule type" value="Genomic_DNA"/>
</dbReference>